<dbReference type="Proteomes" id="UP000198327">
    <property type="component" value="Unassembled WGS sequence"/>
</dbReference>
<dbReference type="PROSITE" id="PS50893">
    <property type="entry name" value="ABC_TRANSPORTER_2"/>
    <property type="match status" value="2"/>
</dbReference>
<dbReference type="RefSeq" id="WP_089245037.1">
    <property type="nucleotide sequence ID" value="NZ_FZOW01000004.1"/>
</dbReference>
<keyword evidence="1" id="KW-0813">Transport</keyword>
<dbReference type="InterPro" id="IPR013563">
    <property type="entry name" value="Oligopep_ABC_C"/>
</dbReference>
<dbReference type="OrthoDB" id="8036461at2"/>
<dbReference type="SUPFAM" id="SSF52540">
    <property type="entry name" value="P-loop containing nucleoside triphosphate hydrolases"/>
    <property type="match status" value="2"/>
</dbReference>
<dbReference type="InterPro" id="IPR050319">
    <property type="entry name" value="ABC_transp_ATP-bind"/>
</dbReference>
<evidence type="ECO:0000256" key="2">
    <source>
        <dbReference type="ARBA" id="ARBA00022741"/>
    </source>
</evidence>
<dbReference type="Pfam" id="PF00005">
    <property type="entry name" value="ABC_tran"/>
    <property type="match status" value="2"/>
</dbReference>
<dbReference type="Gene3D" id="3.40.50.300">
    <property type="entry name" value="P-loop containing nucleotide triphosphate hydrolases"/>
    <property type="match status" value="2"/>
</dbReference>
<dbReference type="InterPro" id="IPR017871">
    <property type="entry name" value="ABC_transporter-like_CS"/>
</dbReference>
<organism evidence="5 6">
    <name type="scientific">Rhodococcoides kyotonense</name>
    <dbReference type="NCBI Taxonomy" id="398843"/>
    <lineage>
        <taxon>Bacteria</taxon>
        <taxon>Bacillati</taxon>
        <taxon>Actinomycetota</taxon>
        <taxon>Actinomycetes</taxon>
        <taxon>Mycobacteriales</taxon>
        <taxon>Nocardiaceae</taxon>
        <taxon>Rhodococcoides</taxon>
    </lineage>
</organism>
<dbReference type="GO" id="GO:0016887">
    <property type="term" value="F:ATP hydrolysis activity"/>
    <property type="evidence" value="ECO:0007669"/>
    <property type="project" value="InterPro"/>
</dbReference>
<dbReference type="Pfam" id="PF08352">
    <property type="entry name" value="oligo_HPY"/>
    <property type="match status" value="2"/>
</dbReference>
<dbReference type="InterPro" id="IPR003593">
    <property type="entry name" value="AAA+_ATPase"/>
</dbReference>
<dbReference type="EMBL" id="FZOW01000004">
    <property type="protein sequence ID" value="SNS66366.1"/>
    <property type="molecule type" value="Genomic_DNA"/>
</dbReference>
<keyword evidence="3 5" id="KW-0067">ATP-binding</keyword>
<evidence type="ECO:0000259" key="4">
    <source>
        <dbReference type="PROSITE" id="PS50893"/>
    </source>
</evidence>
<dbReference type="NCBIfam" id="NF008453">
    <property type="entry name" value="PRK11308.1"/>
    <property type="match status" value="2"/>
</dbReference>
<dbReference type="SMART" id="SM00382">
    <property type="entry name" value="AAA"/>
    <property type="match status" value="2"/>
</dbReference>
<keyword evidence="2" id="KW-0547">Nucleotide-binding</keyword>
<dbReference type="GO" id="GO:0055085">
    <property type="term" value="P:transmembrane transport"/>
    <property type="evidence" value="ECO:0007669"/>
    <property type="project" value="UniProtKB-ARBA"/>
</dbReference>
<sequence>MTTPVLEVDALSVGYAVGREVSATVKDVSFSLNPGDTLALVGQSGSGKTTVARAISGLLPPTGRIIGGTAVVDGTDVASLSRRRWRDLHGRVVGYVPQDPLGSLDPLQKVGHQLARVLLRAGASSRSEAKRGAVELLDRVGIRDATERSRAYPHELSGGQLQRVLIAISIAQNPRLLIADEPTSALDVTVQKTILDLLAELKQDLGLAILFITHDLALASDRSDSVLVLNDGVEAEYGPAAEVLGQPRHAYTVQLVADAPALSPDRYASRAVADSTDAAITVTSLTKTFGSKIGRQARTTALDDVSFDVLAGEIHAIVGESGSGKTTAARIIAGLTPFDSGTVTVEGRALASSDSQARTLQLIYQNPLAALDPRFDVESLLEEPLVIHHDLERDARRARIEKVLDDLALDRHLLGRRAIELSGGQRQRVALARALMLDPRILVLDEPTSALDVSVQAQIVDLLIDLRERKDLTYVFISHDLSLVRQIADRVTVLEAGRVVESRPTRALFDDPRTEYTRRLIDAIPGRAPVRAQ</sequence>
<dbReference type="InterPro" id="IPR027417">
    <property type="entry name" value="P-loop_NTPase"/>
</dbReference>
<gene>
    <name evidence="5" type="ORF">SAMN05421642_104150</name>
</gene>
<proteinExistence type="predicted"/>
<dbReference type="PANTHER" id="PTHR43776">
    <property type="entry name" value="TRANSPORT ATP-BINDING PROTEIN"/>
    <property type="match status" value="1"/>
</dbReference>
<keyword evidence="6" id="KW-1185">Reference proteome</keyword>
<dbReference type="GO" id="GO:0015833">
    <property type="term" value="P:peptide transport"/>
    <property type="evidence" value="ECO:0007669"/>
    <property type="project" value="InterPro"/>
</dbReference>
<dbReference type="CDD" id="cd03257">
    <property type="entry name" value="ABC_NikE_OppD_transporters"/>
    <property type="match status" value="2"/>
</dbReference>
<feature type="domain" description="ABC transporter" evidence="4">
    <location>
        <begin position="8"/>
        <end position="256"/>
    </location>
</feature>
<reference evidence="6" key="1">
    <citation type="submission" date="2017-06" db="EMBL/GenBank/DDBJ databases">
        <authorList>
            <person name="Varghese N."/>
            <person name="Submissions S."/>
        </authorList>
    </citation>
    <scope>NUCLEOTIDE SEQUENCE [LARGE SCALE GENOMIC DNA]</scope>
    <source>
        <strain evidence="6">JCM 23211</strain>
    </source>
</reference>
<dbReference type="AlphaFoldDB" id="A0A239GAK3"/>
<evidence type="ECO:0000256" key="3">
    <source>
        <dbReference type="ARBA" id="ARBA00022840"/>
    </source>
</evidence>
<accession>A0A239GAK3</accession>
<evidence type="ECO:0000313" key="5">
    <source>
        <dbReference type="EMBL" id="SNS66366.1"/>
    </source>
</evidence>
<evidence type="ECO:0000256" key="1">
    <source>
        <dbReference type="ARBA" id="ARBA00022448"/>
    </source>
</evidence>
<dbReference type="InterPro" id="IPR003439">
    <property type="entry name" value="ABC_transporter-like_ATP-bd"/>
</dbReference>
<feature type="domain" description="ABC transporter" evidence="4">
    <location>
        <begin position="280"/>
        <end position="521"/>
    </location>
</feature>
<evidence type="ECO:0000313" key="6">
    <source>
        <dbReference type="Proteomes" id="UP000198327"/>
    </source>
</evidence>
<dbReference type="GO" id="GO:0005524">
    <property type="term" value="F:ATP binding"/>
    <property type="evidence" value="ECO:0007669"/>
    <property type="project" value="UniProtKB-KW"/>
</dbReference>
<protein>
    <submittedName>
        <fullName evidence="5">Peptide/nickel transport system ATP-binding protein</fullName>
    </submittedName>
</protein>
<dbReference type="PROSITE" id="PS00211">
    <property type="entry name" value="ABC_TRANSPORTER_1"/>
    <property type="match status" value="2"/>
</dbReference>
<name>A0A239GAK3_9NOCA</name>